<protein>
    <submittedName>
        <fullName evidence="1">Uncharacterized protein</fullName>
    </submittedName>
</protein>
<evidence type="ECO:0000313" key="2">
    <source>
        <dbReference type="Proteomes" id="UP000031662"/>
    </source>
</evidence>
<proteinExistence type="predicted"/>
<dbReference type="RefSeq" id="WP_041050691.1">
    <property type="nucleotide sequence ID" value="NZ_AP014523.1"/>
</dbReference>
<sequence length="87" mass="10426">MFEKIQKEWLSNIQKDLLSGFVVGLSVIPETVDNEAMRERESKRDFLIFMFSPFNRFLLVSHSHDSHVYEISPFYHKMLILNLKFIF</sequence>
<name>A0A060Q0Z6_HELPX</name>
<dbReference type="AlphaFoldDB" id="A0A060Q0Z6"/>
<accession>A0A060Q0Z6</accession>
<dbReference type="HOGENOM" id="CLU_2479067_0_0_7"/>
<gene>
    <name evidence="1" type="ORF">NY40_0850</name>
</gene>
<organism evidence="1 2">
    <name type="scientific">Helicobacter pylori NY40</name>
    <dbReference type="NCBI Taxonomy" id="1426844"/>
    <lineage>
        <taxon>Bacteria</taxon>
        <taxon>Pseudomonadati</taxon>
        <taxon>Campylobacterota</taxon>
        <taxon>Epsilonproteobacteria</taxon>
        <taxon>Campylobacterales</taxon>
        <taxon>Helicobacteraceae</taxon>
        <taxon>Helicobacter</taxon>
    </lineage>
</organism>
<evidence type="ECO:0000313" key="1">
    <source>
        <dbReference type="EMBL" id="BAO97862.1"/>
    </source>
</evidence>
<reference evidence="1 2" key="1">
    <citation type="submission" date="2013-11" db="EMBL/GenBank/DDBJ databases">
        <title>Estimation of Helicobacter pylori bacteriophage ecology using H. pylori isolates.</title>
        <authorList>
            <person name="Uchiyama J."/>
            <person name="Takemura-Uchiyama I."/>
            <person name="Ujihara T."/>
            <person name="Matsuzaki S."/>
        </authorList>
    </citation>
    <scope>NUCLEOTIDE SEQUENCE [LARGE SCALE GENOMIC DNA]</scope>
    <source>
        <strain evidence="1 2">NY40</strain>
    </source>
</reference>
<dbReference type="Proteomes" id="UP000031662">
    <property type="component" value="Chromosome"/>
</dbReference>
<dbReference type="EMBL" id="AP014523">
    <property type="protein sequence ID" value="BAO97862.1"/>
    <property type="molecule type" value="Genomic_DNA"/>
</dbReference>